<comment type="caution">
    <text evidence="2">The sequence shown here is derived from an EMBL/GenBank/DDBJ whole genome shotgun (WGS) entry which is preliminary data.</text>
</comment>
<gene>
    <name evidence="2" type="ORF">RIF29_22506</name>
</gene>
<feature type="region of interest" description="Disordered" evidence="1">
    <location>
        <begin position="58"/>
        <end position="90"/>
    </location>
</feature>
<sequence length="140" mass="14620">MILVPNLPPTPPFATTFAFHLHRHPYPPPSPPFLTSTTVCNSKTPSTKDPTLYNNLCLSPPPPPSPTSTTVCNSATPSTKEENEDEGKTKPFFGMYVGGLVIDGIGAKECVAGGRDGGISGVTEGGDDRDFAKDTCGGLA</sequence>
<evidence type="ECO:0000313" key="3">
    <source>
        <dbReference type="Proteomes" id="UP001372338"/>
    </source>
</evidence>
<dbReference type="EMBL" id="JAYWIO010000004">
    <property type="protein sequence ID" value="KAK7269771.1"/>
    <property type="molecule type" value="Genomic_DNA"/>
</dbReference>
<keyword evidence="3" id="KW-1185">Reference proteome</keyword>
<organism evidence="2 3">
    <name type="scientific">Crotalaria pallida</name>
    <name type="common">Smooth rattlebox</name>
    <name type="synonym">Crotalaria striata</name>
    <dbReference type="NCBI Taxonomy" id="3830"/>
    <lineage>
        <taxon>Eukaryota</taxon>
        <taxon>Viridiplantae</taxon>
        <taxon>Streptophyta</taxon>
        <taxon>Embryophyta</taxon>
        <taxon>Tracheophyta</taxon>
        <taxon>Spermatophyta</taxon>
        <taxon>Magnoliopsida</taxon>
        <taxon>eudicotyledons</taxon>
        <taxon>Gunneridae</taxon>
        <taxon>Pentapetalae</taxon>
        <taxon>rosids</taxon>
        <taxon>fabids</taxon>
        <taxon>Fabales</taxon>
        <taxon>Fabaceae</taxon>
        <taxon>Papilionoideae</taxon>
        <taxon>50 kb inversion clade</taxon>
        <taxon>genistoids sensu lato</taxon>
        <taxon>core genistoids</taxon>
        <taxon>Crotalarieae</taxon>
        <taxon>Crotalaria</taxon>
    </lineage>
</organism>
<dbReference type="AlphaFoldDB" id="A0AAN9IEI6"/>
<evidence type="ECO:0000313" key="2">
    <source>
        <dbReference type="EMBL" id="KAK7269771.1"/>
    </source>
</evidence>
<dbReference type="Proteomes" id="UP001372338">
    <property type="component" value="Unassembled WGS sequence"/>
</dbReference>
<proteinExistence type="predicted"/>
<evidence type="ECO:0000256" key="1">
    <source>
        <dbReference type="SAM" id="MobiDB-lite"/>
    </source>
</evidence>
<name>A0AAN9IEI6_CROPI</name>
<accession>A0AAN9IEI6</accession>
<reference evidence="2 3" key="1">
    <citation type="submission" date="2024-01" db="EMBL/GenBank/DDBJ databases">
        <title>The genomes of 5 underutilized Papilionoideae crops provide insights into root nodulation and disease resistanc.</title>
        <authorList>
            <person name="Yuan L."/>
        </authorList>
    </citation>
    <scope>NUCLEOTIDE SEQUENCE [LARGE SCALE GENOMIC DNA]</scope>
    <source>
        <strain evidence="2">ZHUSHIDOU_FW_LH</strain>
        <tissue evidence="2">Leaf</tissue>
    </source>
</reference>
<protein>
    <submittedName>
        <fullName evidence="2">Uncharacterized protein</fullName>
    </submittedName>
</protein>